<feature type="transmembrane region" description="Helical" evidence="1">
    <location>
        <begin position="20"/>
        <end position="40"/>
    </location>
</feature>
<protein>
    <submittedName>
        <fullName evidence="2">Uncharacterized protein</fullName>
    </submittedName>
</protein>
<keyword evidence="1" id="KW-1133">Transmembrane helix</keyword>
<dbReference type="AlphaFoldDB" id="A0AAD9DDY6"/>
<feature type="transmembrane region" description="Helical" evidence="1">
    <location>
        <begin position="47"/>
        <end position="64"/>
    </location>
</feature>
<keyword evidence="1" id="KW-0812">Transmembrane</keyword>
<feature type="transmembrane region" description="Helical" evidence="1">
    <location>
        <begin position="169"/>
        <end position="187"/>
    </location>
</feature>
<comment type="caution">
    <text evidence="2">The sequence shown here is derived from an EMBL/GenBank/DDBJ whole genome shotgun (WGS) entry which is preliminary data.</text>
</comment>
<keyword evidence="3" id="KW-1185">Reference proteome</keyword>
<gene>
    <name evidence="2" type="ORF">QTG54_006748</name>
</gene>
<reference evidence="2" key="1">
    <citation type="submission" date="2023-06" db="EMBL/GenBank/DDBJ databases">
        <title>Survivors Of The Sea: Transcriptome response of Skeletonema marinoi to long-term dormancy.</title>
        <authorList>
            <person name="Pinder M.I.M."/>
            <person name="Kourtchenko O."/>
            <person name="Robertson E.K."/>
            <person name="Larsson T."/>
            <person name="Maumus F."/>
            <person name="Osuna-Cruz C.M."/>
            <person name="Vancaester E."/>
            <person name="Stenow R."/>
            <person name="Vandepoele K."/>
            <person name="Ploug H."/>
            <person name="Bruchert V."/>
            <person name="Godhe A."/>
            <person name="Topel M."/>
        </authorList>
    </citation>
    <scope>NUCLEOTIDE SEQUENCE</scope>
    <source>
        <strain evidence="2">R05AC</strain>
    </source>
</reference>
<proteinExistence type="predicted"/>
<evidence type="ECO:0000256" key="1">
    <source>
        <dbReference type="SAM" id="Phobius"/>
    </source>
</evidence>
<dbReference type="Proteomes" id="UP001224775">
    <property type="component" value="Unassembled WGS sequence"/>
</dbReference>
<keyword evidence="1" id="KW-0472">Membrane</keyword>
<feature type="transmembrane region" description="Helical" evidence="1">
    <location>
        <begin position="245"/>
        <end position="267"/>
    </location>
</feature>
<name>A0AAD9DDY6_9STRA</name>
<feature type="transmembrane region" description="Helical" evidence="1">
    <location>
        <begin position="274"/>
        <end position="292"/>
    </location>
</feature>
<feature type="transmembrane region" description="Helical" evidence="1">
    <location>
        <begin position="126"/>
        <end position="149"/>
    </location>
</feature>
<evidence type="ECO:0000313" key="2">
    <source>
        <dbReference type="EMBL" id="KAK1742183.1"/>
    </source>
</evidence>
<evidence type="ECO:0000313" key="3">
    <source>
        <dbReference type="Proteomes" id="UP001224775"/>
    </source>
</evidence>
<accession>A0AAD9DDY6</accession>
<sequence length="293" mass="33590">MKFLGILIGQVMDNQLGEALLSAPVMTAFGLVQAVVTMSANDFMDFLLSYIVGFGFLILERMYIGPLLSNILNWSYNVFSAMIHSVRKLLPPILSGDQNDSTSNSEDSETVHEENEETLEPLLGSYTSYSCDVLSLLYFPFIMVVIMIFREEAEMMKLYNIKESDMEYYLLFALVIIPFQIAADIFMQNSLELLHGWKTFEYLEYCRARFLQREMWWKGLETNTLDECIENSLRSVDQLCFSSQYYMLSTLHVNAIVYLVLGIVMMARAKYNAFGDPAMSSIIMIILLCTIVF</sequence>
<organism evidence="2 3">
    <name type="scientific">Skeletonema marinoi</name>
    <dbReference type="NCBI Taxonomy" id="267567"/>
    <lineage>
        <taxon>Eukaryota</taxon>
        <taxon>Sar</taxon>
        <taxon>Stramenopiles</taxon>
        <taxon>Ochrophyta</taxon>
        <taxon>Bacillariophyta</taxon>
        <taxon>Coscinodiscophyceae</taxon>
        <taxon>Thalassiosirophycidae</taxon>
        <taxon>Thalassiosirales</taxon>
        <taxon>Skeletonemataceae</taxon>
        <taxon>Skeletonema</taxon>
        <taxon>Skeletonema marinoi-dohrnii complex</taxon>
    </lineage>
</organism>
<dbReference type="EMBL" id="JATAAI010000011">
    <property type="protein sequence ID" value="KAK1742183.1"/>
    <property type="molecule type" value="Genomic_DNA"/>
</dbReference>